<organism evidence="1 2">
    <name type="scientific">Clostridium sartagoforme</name>
    <dbReference type="NCBI Taxonomy" id="84031"/>
    <lineage>
        <taxon>Bacteria</taxon>
        <taxon>Bacillati</taxon>
        <taxon>Bacillota</taxon>
        <taxon>Clostridia</taxon>
        <taxon>Eubacteriales</taxon>
        <taxon>Clostridiaceae</taxon>
        <taxon>Clostridium</taxon>
    </lineage>
</organism>
<dbReference type="RefSeq" id="WP_136008333.1">
    <property type="nucleotide sequence ID" value="NZ_SRYR01000023.1"/>
</dbReference>
<comment type="caution">
    <text evidence="1">The sequence shown here is derived from an EMBL/GenBank/DDBJ whole genome shotgun (WGS) entry which is preliminary data.</text>
</comment>
<gene>
    <name evidence="1" type="ORF">E5347_16570</name>
</gene>
<sequence>MFNGLLPIGSVVLLSGSTKKVMIIGVCQRSANDPKKIWDYTGVVFPEGFLAPDKMFMFNNEQIEQVFAMGYQDEEQLAFKKKIDVVIENLRKA</sequence>
<reference evidence="1 2" key="1">
    <citation type="submission" date="2019-04" db="EMBL/GenBank/DDBJ databases">
        <title>Microbes associate with the intestines of laboratory mice.</title>
        <authorList>
            <person name="Navarre W."/>
            <person name="Wong E."/>
            <person name="Huang K."/>
            <person name="Tropini C."/>
            <person name="Ng K."/>
            <person name="Yu B."/>
        </authorList>
    </citation>
    <scope>NUCLEOTIDE SEQUENCE [LARGE SCALE GENOMIC DNA]</scope>
    <source>
        <strain evidence="1 2">NM50_B9-20</strain>
    </source>
</reference>
<dbReference type="AlphaFoldDB" id="A0A4S2DC78"/>
<dbReference type="Pfam" id="PF13780">
    <property type="entry name" value="DUF4176"/>
    <property type="match status" value="1"/>
</dbReference>
<dbReference type="OrthoDB" id="5124454at2"/>
<dbReference type="InterPro" id="IPR025233">
    <property type="entry name" value="DUF4176"/>
</dbReference>
<accession>A0A4S2DC78</accession>
<dbReference type="Proteomes" id="UP000306888">
    <property type="component" value="Unassembled WGS sequence"/>
</dbReference>
<dbReference type="EMBL" id="SRYR01000023">
    <property type="protein sequence ID" value="TGY38962.1"/>
    <property type="molecule type" value="Genomic_DNA"/>
</dbReference>
<evidence type="ECO:0000313" key="1">
    <source>
        <dbReference type="EMBL" id="TGY38962.1"/>
    </source>
</evidence>
<name>A0A4S2DC78_9CLOT</name>
<evidence type="ECO:0000313" key="2">
    <source>
        <dbReference type="Proteomes" id="UP000306888"/>
    </source>
</evidence>
<protein>
    <submittedName>
        <fullName evidence="1">DUF4176 domain-containing protein</fullName>
    </submittedName>
</protein>
<keyword evidence="2" id="KW-1185">Reference proteome</keyword>
<proteinExistence type="predicted"/>